<dbReference type="EMBL" id="JANIIK010000114">
    <property type="protein sequence ID" value="KAJ3590998.1"/>
    <property type="molecule type" value="Genomic_DNA"/>
</dbReference>
<gene>
    <name evidence="2" type="ORF">NHX12_008945</name>
</gene>
<dbReference type="AlphaFoldDB" id="A0A9Q0IAP0"/>
<proteinExistence type="predicted"/>
<evidence type="ECO:0000256" key="1">
    <source>
        <dbReference type="SAM" id="MobiDB-lite"/>
    </source>
</evidence>
<name>A0A9Q0IAP0_9TELE</name>
<sequence length="132" mass="14872">MRGSEEVPEEPEVRGGAGCSHPGDSEEDTRCCRGDKYSFSFLGLFRENGSAGPEHAQLATLEEEVMEERLFSQKLPEPFREKMFQEFGTWIGHTKLFCKAFSPMSDESIAAYHTIVTQPCLSTRDTAWKEGE</sequence>
<keyword evidence="3" id="KW-1185">Reference proteome</keyword>
<feature type="region of interest" description="Disordered" evidence="1">
    <location>
        <begin position="1"/>
        <end position="29"/>
    </location>
</feature>
<evidence type="ECO:0000313" key="3">
    <source>
        <dbReference type="Proteomes" id="UP001148018"/>
    </source>
</evidence>
<protein>
    <submittedName>
        <fullName evidence="2">Uncharacterized protein</fullName>
    </submittedName>
</protein>
<evidence type="ECO:0000313" key="2">
    <source>
        <dbReference type="EMBL" id="KAJ3590998.1"/>
    </source>
</evidence>
<accession>A0A9Q0IAP0</accession>
<comment type="caution">
    <text evidence="2">The sequence shown here is derived from an EMBL/GenBank/DDBJ whole genome shotgun (WGS) entry which is preliminary data.</text>
</comment>
<organism evidence="2 3">
    <name type="scientific">Muraenolepis orangiensis</name>
    <name type="common">Patagonian moray cod</name>
    <dbReference type="NCBI Taxonomy" id="630683"/>
    <lineage>
        <taxon>Eukaryota</taxon>
        <taxon>Metazoa</taxon>
        <taxon>Chordata</taxon>
        <taxon>Craniata</taxon>
        <taxon>Vertebrata</taxon>
        <taxon>Euteleostomi</taxon>
        <taxon>Actinopterygii</taxon>
        <taxon>Neopterygii</taxon>
        <taxon>Teleostei</taxon>
        <taxon>Neoteleostei</taxon>
        <taxon>Acanthomorphata</taxon>
        <taxon>Zeiogadaria</taxon>
        <taxon>Gadariae</taxon>
        <taxon>Gadiformes</taxon>
        <taxon>Muraenolepidoidei</taxon>
        <taxon>Muraenolepididae</taxon>
        <taxon>Muraenolepis</taxon>
    </lineage>
</organism>
<feature type="compositionally biased region" description="Acidic residues" evidence="1">
    <location>
        <begin position="1"/>
        <end position="10"/>
    </location>
</feature>
<dbReference type="Proteomes" id="UP001148018">
    <property type="component" value="Unassembled WGS sequence"/>
</dbReference>
<reference evidence="2" key="1">
    <citation type="submission" date="2022-07" db="EMBL/GenBank/DDBJ databases">
        <title>Chromosome-level genome of Muraenolepis orangiensis.</title>
        <authorList>
            <person name="Kim J."/>
        </authorList>
    </citation>
    <scope>NUCLEOTIDE SEQUENCE</scope>
    <source>
        <strain evidence="2">KU_S4_2022</strain>
        <tissue evidence="2">Muscle</tissue>
    </source>
</reference>